<evidence type="ECO:0000313" key="3">
    <source>
        <dbReference type="Proteomes" id="UP000178419"/>
    </source>
</evidence>
<dbReference type="InterPro" id="IPR043993">
    <property type="entry name" value="T4SS_pilin"/>
</dbReference>
<accession>A0A1F7Y4X8</accession>
<dbReference type="Pfam" id="PF18895">
    <property type="entry name" value="T4SS_pilin"/>
    <property type="match status" value="1"/>
</dbReference>
<dbReference type="EMBL" id="MGGE01000012">
    <property type="protein sequence ID" value="OGM21605.1"/>
    <property type="molecule type" value="Genomic_DNA"/>
</dbReference>
<name>A0A1F7Y4X8_9BACT</name>
<keyword evidence="1" id="KW-0472">Membrane</keyword>
<evidence type="ECO:0000313" key="2">
    <source>
        <dbReference type="EMBL" id="OGM21605.1"/>
    </source>
</evidence>
<organism evidence="2 3">
    <name type="scientific">Candidatus Woesebacteria bacterium RIFCSPHIGHO2_01_FULL_38_9</name>
    <dbReference type="NCBI Taxonomy" id="1802492"/>
    <lineage>
        <taxon>Bacteria</taxon>
        <taxon>Candidatus Woeseibacteriota</taxon>
    </lineage>
</organism>
<dbReference type="AlphaFoldDB" id="A0A1F7Y4X8"/>
<evidence type="ECO:0000256" key="1">
    <source>
        <dbReference type="SAM" id="Phobius"/>
    </source>
</evidence>
<reference evidence="2 3" key="1">
    <citation type="journal article" date="2016" name="Nat. Commun.">
        <title>Thousands of microbial genomes shed light on interconnected biogeochemical processes in an aquifer system.</title>
        <authorList>
            <person name="Anantharaman K."/>
            <person name="Brown C.T."/>
            <person name="Hug L.A."/>
            <person name="Sharon I."/>
            <person name="Castelle C.J."/>
            <person name="Probst A.J."/>
            <person name="Thomas B.C."/>
            <person name="Singh A."/>
            <person name="Wilkins M.J."/>
            <person name="Karaoz U."/>
            <person name="Brodie E.L."/>
            <person name="Williams K.H."/>
            <person name="Hubbard S.S."/>
            <person name="Banfield J.F."/>
        </authorList>
    </citation>
    <scope>NUCLEOTIDE SEQUENCE [LARGE SCALE GENOMIC DNA]</scope>
</reference>
<feature type="transmembrane region" description="Helical" evidence="1">
    <location>
        <begin position="76"/>
        <end position="101"/>
    </location>
</feature>
<dbReference type="Proteomes" id="UP000178419">
    <property type="component" value="Unassembled WGS sequence"/>
</dbReference>
<feature type="transmembrane region" description="Helical" evidence="1">
    <location>
        <begin position="31"/>
        <end position="55"/>
    </location>
</feature>
<protein>
    <submittedName>
        <fullName evidence="2">Uncharacterized protein</fullName>
    </submittedName>
</protein>
<keyword evidence="1" id="KW-1133">Transmembrane helix</keyword>
<sequence length="116" mass="12077">MKMLSTVLAQSPLNLQPGGQFSGLNTITFANIISAVIQLILIVVAIILLFILIGGGIAMMAGGGGNPQNAERGRQAVTGAIIGLIIVFGAWAIINLVNIFFGVNILRLNIPNAQNP</sequence>
<gene>
    <name evidence="2" type="ORF">A2714_02115</name>
</gene>
<keyword evidence="1" id="KW-0812">Transmembrane</keyword>
<proteinExistence type="predicted"/>
<comment type="caution">
    <text evidence="2">The sequence shown here is derived from an EMBL/GenBank/DDBJ whole genome shotgun (WGS) entry which is preliminary data.</text>
</comment>